<keyword evidence="6" id="KW-0333">Golgi apparatus</keyword>
<dbReference type="GO" id="GO:0017119">
    <property type="term" value="C:Golgi transport complex"/>
    <property type="evidence" value="ECO:0000318"/>
    <property type="project" value="GO_Central"/>
</dbReference>
<dbReference type="InterPro" id="IPR009316">
    <property type="entry name" value="COG2"/>
</dbReference>
<sequence>MASMLFGDDPDPLPLWFKKDAFMDPDFDCDAHISSLRSFVPLEALRGELRSHLAALKNELVELINRDYNDFVSLSTQLVDVDGAVLRMRTPLQELRGKLVTVRDGVDGALLALQDALKRRSEASASREILELLLDTSHVVSKIEKLLLELKENRISNGNLVSGSEGSMDPVDNSGDDPRSRLLERIASEMNRLKFYVARVQDLPFIKTIEKRIQNADASLRENLEKCIKTGLERRDEKVLYHCLRAYAAIDDTAGAEEAFRITIVAPFVSRIFPGNSSKDLVGGGAADKLEEDYKQVEAHIARDCKFMLDIVASENSGLNVFDFLGNSILKEVRSAIVAGKPGALSPGKPAEFLANYKSSLKFLSVVEGYCQSQAAVLALRSQASYAEFVKLWNLPAYFTLRFQEIASSFDQTLTEGLKRCQESDFAFKSSDKLLECLQRCWDENVFVSSLSDKFLKLSLQLISRYARWLSAGMASRSAADTSSWATSASSEDILLLRHDVELLHKKLTGSYLDYALGVLGPTSANLSQKSILSAAQNLLDVVPVLTDVLTDTLADKCVEELKNLKGITTTYRLTIKPLPTHHSHVATNLLQALRAFLQGDHNAYMSDACRLEILNSVAKKVTKNYDQQIRDLVEGLRKTESSLLRFRQARQRTGAGPDANDANISNTDKVCAQLLLDVQEHGRKLDELGVDSSKLPEFQSLWEFVSLQEKPHS</sequence>
<dbReference type="AlphaFoldDB" id="D8R5E4"/>
<dbReference type="OMA" id="TFIDKCM"/>
<dbReference type="Gramene" id="EFJ32137">
    <property type="protein sequence ID" value="EFJ32137"/>
    <property type="gene ID" value="SELMODRAFT_86129"/>
</dbReference>
<feature type="domain" description="COG complex component COG2 C-terminal" evidence="10">
    <location>
        <begin position="393"/>
        <end position="679"/>
    </location>
</feature>
<evidence type="ECO:0000313" key="12">
    <source>
        <dbReference type="Proteomes" id="UP000001514"/>
    </source>
</evidence>
<name>D8R5E4_SELML</name>
<evidence type="ECO:0000256" key="5">
    <source>
        <dbReference type="ARBA" id="ARBA00022927"/>
    </source>
</evidence>
<dbReference type="InterPro" id="IPR024602">
    <property type="entry name" value="COG_su2_N"/>
</dbReference>
<dbReference type="GO" id="GO:0015031">
    <property type="term" value="P:protein transport"/>
    <property type="evidence" value="ECO:0007669"/>
    <property type="project" value="UniProtKB-KW"/>
</dbReference>
<dbReference type="eggNOG" id="KOG2307">
    <property type="taxonomic scope" value="Eukaryota"/>
</dbReference>
<feature type="domain" description="Conserved oligomeric Golgi complex subunit 2 N-terminal" evidence="9">
    <location>
        <begin position="15"/>
        <end position="89"/>
    </location>
</feature>
<evidence type="ECO:0000256" key="7">
    <source>
        <dbReference type="ARBA" id="ARBA00023136"/>
    </source>
</evidence>
<dbReference type="PANTHER" id="PTHR12961:SF0">
    <property type="entry name" value="CONSERVED OLIGOMERIC GOLGI COMPLEX SUBUNIT 2"/>
    <property type="match status" value="1"/>
</dbReference>
<keyword evidence="4" id="KW-0813">Transport</keyword>
<keyword evidence="12" id="KW-1185">Reference proteome</keyword>
<dbReference type="GO" id="GO:0000139">
    <property type="term" value="C:Golgi membrane"/>
    <property type="evidence" value="ECO:0007669"/>
    <property type="project" value="UniProtKB-SubCell"/>
</dbReference>
<dbReference type="STRING" id="88036.D8R5E4"/>
<evidence type="ECO:0000256" key="3">
    <source>
        <dbReference type="ARBA" id="ARBA00020977"/>
    </source>
</evidence>
<organism evidence="12">
    <name type="scientific">Selaginella moellendorffii</name>
    <name type="common">Spikemoss</name>
    <dbReference type="NCBI Taxonomy" id="88036"/>
    <lineage>
        <taxon>Eukaryota</taxon>
        <taxon>Viridiplantae</taxon>
        <taxon>Streptophyta</taxon>
        <taxon>Embryophyta</taxon>
        <taxon>Tracheophyta</taxon>
        <taxon>Lycopodiopsida</taxon>
        <taxon>Selaginellales</taxon>
        <taxon>Selaginellaceae</taxon>
        <taxon>Selaginella</taxon>
    </lineage>
</organism>
<protein>
    <recommendedName>
        <fullName evidence="3">Conserved oligomeric Golgi complex subunit 2</fullName>
    </recommendedName>
    <alternativeName>
        <fullName evidence="8">Component of oligomeric Golgi complex 2</fullName>
    </alternativeName>
</protein>
<comment type="similarity">
    <text evidence="2">Belongs to the COG2 family.</text>
</comment>
<dbReference type="PANTHER" id="PTHR12961">
    <property type="entry name" value="CONSERVED OLIGOMERIC GOLGI COMPLEX COMPONENT 2"/>
    <property type="match status" value="1"/>
</dbReference>
<dbReference type="GO" id="GO:0006891">
    <property type="term" value="P:intra-Golgi vesicle-mediated transport"/>
    <property type="evidence" value="ECO:0000318"/>
    <property type="project" value="GO_Central"/>
</dbReference>
<gene>
    <name evidence="11" type="ORF">SELMODRAFT_86129</name>
</gene>
<evidence type="ECO:0000313" key="11">
    <source>
        <dbReference type="EMBL" id="EFJ32137.1"/>
    </source>
</evidence>
<dbReference type="InterPro" id="IPR024603">
    <property type="entry name" value="COG_complex_COG2_C"/>
</dbReference>
<accession>D8R5E4</accession>
<dbReference type="Pfam" id="PF06148">
    <property type="entry name" value="COG2_N"/>
    <property type="match status" value="1"/>
</dbReference>
<proteinExistence type="inferred from homology"/>
<dbReference type="KEGG" id="smo:SELMODRAFT_86129"/>
<comment type="subcellular location">
    <subcellularLocation>
        <location evidence="1">Golgi apparatus membrane</location>
        <topology evidence="1">Peripheral membrane protein</topology>
    </subcellularLocation>
</comment>
<evidence type="ECO:0000256" key="4">
    <source>
        <dbReference type="ARBA" id="ARBA00022448"/>
    </source>
</evidence>
<dbReference type="FunCoup" id="D8R5E4">
    <property type="interactions" value="5575"/>
</dbReference>
<reference evidence="11 12" key="1">
    <citation type="journal article" date="2011" name="Science">
        <title>The Selaginella genome identifies genetic changes associated with the evolution of vascular plants.</title>
        <authorList>
            <person name="Banks J.A."/>
            <person name="Nishiyama T."/>
            <person name="Hasebe M."/>
            <person name="Bowman J.L."/>
            <person name="Gribskov M."/>
            <person name="dePamphilis C."/>
            <person name="Albert V.A."/>
            <person name="Aono N."/>
            <person name="Aoyama T."/>
            <person name="Ambrose B.A."/>
            <person name="Ashton N.W."/>
            <person name="Axtell M.J."/>
            <person name="Barker E."/>
            <person name="Barker M.S."/>
            <person name="Bennetzen J.L."/>
            <person name="Bonawitz N.D."/>
            <person name="Chapple C."/>
            <person name="Cheng C."/>
            <person name="Correa L.G."/>
            <person name="Dacre M."/>
            <person name="DeBarry J."/>
            <person name="Dreyer I."/>
            <person name="Elias M."/>
            <person name="Engstrom E.M."/>
            <person name="Estelle M."/>
            <person name="Feng L."/>
            <person name="Finet C."/>
            <person name="Floyd S.K."/>
            <person name="Frommer W.B."/>
            <person name="Fujita T."/>
            <person name="Gramzow L."/>
            <person name="Gutensohn M."/>
            <person name="Harholt J."/>
            <person name="Hattori M."/>
            <person name="Heyl A."/>
            <person name="Hirai T."/>
            <person name="Hiwatashi Y."/>
            <person name="Ishikawa M."/>
            <person name="Iwata M."/>
            <person name="Karol K.G."/>
            <person name="Koehler B."/>
            <person name="Kolukisaoglu U."/>
            <person name="Kubo M."/>
            <person name="Kurata T."/>
            <person name="Lalonde S."/>
            <person name="Li K."/>
            <person name="Li Y."/>
            <person name="Litt A."/>
            <person name="Lyons E."/>
            <person name="Manning G."/>
            <person name="Maruyama T."/>
            <person name="Michael T.P."/>
            <person name="Mikami K."/>
            <person name="Miyazaki S."/>
            <person name="Morinaga S."/>
            <person name="Murata T."/>
            <person name="Mueller-Roeber B."/>
            <person name="Nelson D.R."/>
            <person name="Obara M."/>
            <person name="Oguri Y."/>
            <person name="Olmstead R.G."/>
            <person name="Onodera N."/>
            <person name="Petersen B.L."/>
            <person name="Pils B."/>
            <person name="Prigge M."/>
            <person name="Rensing S.A."/>
            <person name="Riano-Pachon D.M."/>
            <person name="Roberts A.W."/>
            <person name="Sato Y."/>
            <person name="Scheller H.V."/>
            <person name="Schulz B."/>
            <person name="Schulz C."/>
            <person name="Shakirov E.V."/>
            <person name="Shibagaki N."/>
            <person name="Shinohara N."/>
            <person name="Shippen D.E."/>
            <person name="Soerensen I."/>
            <person name="Sotooka R."/>
            <person name="Sugimoto N."/>
            <person name="Sugita M."/>
            <person name="Sumikawa N."/>
            <person name="Tanurdzic M."/>
            <person name="Theissen G."/>
            <person name="Ulvskov P."/>
            <person name="Wakazuki S."/>
            <person name="Weng J.K."/>
            <person name="Willats W.W."/>
            <person name="Wipf D."/>
            <person name="Wolf P.G."/>
            <person name="Yang L."/>
            <person name="Zimmer A.D."/>
            <person name="Zhu Q."/>
            <person name="Mitros T."/>
            <person name="Hellsten U."/>
            <person name="Loque D."/>
            <person name="Otillar R."/>
            <person name="Salamov A."/>
            <person name="Schmutz J."/>
            <person name="Shapiro H."/>
            <person name="Lindquist E."/>
            <person name="Lucas S."/>
            <person name="Rokhsar D."/>
            <person name="Grigoriev I.V."/>
        </authorList>
    </citation>
    <scope>NUCLEOTIDE SEQUENCE [LARGE SCALE GENOMIC DNA]</scope>
</reference>
<evidence type="ECO:0000256" key="2">
    <source>
        <dbReference type="ARBA" id="ARBA00007603"/>
    </source>
</evidence>
<keyword evidence="7" id="KW-0472">Membrane</keyword>
<dbReference type="Proteomes" id="UP000001514">
    <property type="component" value="Unassembled WGS sequence"/>
</dbReference>
<dbReference type="HOGENOM" id="CLU_005470_0_0_1"/>
<dbReference type="InParanoid" id="D8R5E4"/>
<evidence type="ECO:0000256" key="1">
    <source>
        <dbReference type="ARBA" id="ARBA00004395"/>
    </source>
</evidence>
<keyword evidence="5" id="KW-0653">Protein transport</keyword>
<dbReference type="Pfam" id="PF12022">
    <property type="entry name" value="COG2_C"/>
    <property type="match status" value="1"/>
</dbReference>
<evidence type="ECO:0000256" key="6">
    <source>
        <dbReference type="ARBA" id="ARBA00023034"/>
    </source>
</evidence>
<evidence type="ECO:0000259" key="10">
    <source>
        <dbReference type="Pfam" id="PF12022"/>
    </source>
</evidence>
<dbReference type="OrthoDB" id="332281at2759"/>
<evidence type="ECO:0000256" key="8">
    <source>
        <dbReference type="ARBA" id="ARBA00031344"/>
    </source>
</evidence>
<dbReference type="EMBL" id="GL377572">
    <property type="protein sequence ID" value="EFJ32137.1"/>
    <property type="molecule type" value="Genomic_DNA"/>
</dbReference>
<evidence type="ECO:0000259" key="9">
    <source>
        <dbReference type="Pfam" id="PF06148"/>
    </source>
</evidence>
<dbReference type="GO" id="GO:0007030">
    <property type="term" value="P:Golgi organization"/>
    <property type="evidence" value="ECO:0000318"/>
    <property type="project" value="GO_Central"/>
</dbReference>